<organism evidence="1 2">
    <name type="scientific">Gelatiniphilus marinus</name>
    <dbReference type="NCBI Taxonomy" id="1759464"/>
    <lineage>
        <taxon>Bacteria</taxon>
        <taxon>Pseudomonadati</taxon>
        <taxon>Bacteroidota</taxon>
        <taxon>Flavobacteriia</taxon>
        <taxon>Flavobacteriales</taxon>
        <taxon>Flavobacteriaceae</taxon>
        <taxon>Gelatiniphilus</taxon>
    </lineage>
</organism>
<keyword evidence="2" id="KW-1185">Reference proteome</keyword>
<proteinExistence type="predicted"/>
<dbReference type="EMBL" id="JBHULK010000001">
    <property type="protein sequence ID" value="MFD2533950.1"/>
    <property type="molecule type" value="Genomic_DNA"/>
</dbReference>
<dbReference type="InterPro" id="IPR009959">
    <property type="entry name" value="Cyclase_SnoaL-like"/>
</dbReference>
<reference evidence="2" key="1">
    <citation type="journal article" date="2019" name="Int. J. Syst. Evol. Microbiol.">
        <title>The Global Catalogue of Microorganisms (GCM) 10K type strain sequencing project: providing services to taxonomists for standard genome sequencing and annotation.</title>
        <authorList>
            <consortium name="The Broad Institute Genomics Platform"/>
            <consortium name="The Broad Institute Genome Sequencing Center for Infectious Disease"/>
            <person name="Wu L."/>
            <person name="Ma J."/>
        </authorList>
    </citation>
    <scope>NUCLEOTIDE SEQUENCE [LARGE SCALE GENOMIC DNA]</scope>
    <source>
        <strain evidence="2">KCTC 42903</strain>
    </source>
</reference>
<dbReference type="PANTHER" id="PTHR38436">
    <property type="entry name" value="POLYKETIDE CYCLASE SNOAL-LIKE DOMAIN"/>
    <property type="match status" value="1"/>
</dbReference>
<accession>A0ABW5JQ97</accession>
<sequence>METTKQNRAFIVRYFNAISGVIKTDELCRQYTNDQKLIDHILFFDGAFPKYELFIEEMIAEDDKVLVRGRACGIHEADFDGIPPTYKKMDLPFVIRYTVTDNLITDHWLIADQVILMEQLGVINNTNKKAI</sequence>
<gene>
    <name evidence="1" type="ORF">ACFSQS_02450</name>
</gene>
<comment type="caution">
    <text evidence="1">The sequence shown here is derived from an EMBL/GenBank/DDBJ whole genome shotgun (WGS) entry which is preliminary data.</text>
</comment>
<dbReference type="Proteomes" id="UP001597441">
    <property type="component" value="Unassembled WGS sequence"/>
</dbReference>
<dbReference type="RefSeq" id="WP_388013544.1">
    <property type="nucleotide sequence ID" value="NZ_JBHUDT010000001.1"/>
</dbReference>
<dbReference type="SUPFAM" id="SSF54427">
    <property type="entry name" value="NTF2-like"/>
    <property type="match status" value="1"/>
</dbReference>
<evidence type="ECO:0000313" key="1">
    <source>
        <dbReference type="EMBL" id="MFD2533950.1"/>
    </source>
</evidence>
<dbReference type="Pfam" id="PF07366">
    <property type="entry name" value="SnoaL"/>
    <property type="match status" value="1"/>
</dbReference>
<dbReference type="InterPro" id="IPR032710">
    <property type="entry name" value="NTF2-like_dom_sf"/>
</dbReference>
<evidence type="ECO:0000313" key="2">
    <source>
        <dbReference type="Proteomes" id="UP001597441"/>
    </source>
</evidence>
<dbReference type="PANTHER" id="PTHR38436:SF1">
    <property type="entry name" value="ESTER CYCLASE"/>
    <property type="match status" value="1"/>
</dbReference>
<protein>
    <submittedName>
        <fullName evidence="1">Ester cyclase</fullName>
    </submittedName>
</protein>
<name>A0ABW5JQ97_9FLAO</name>
<dbReference type="Gene3D" id="3.10.450.50">
    <property type="match status" value="1"/>
</dbReference>